<evidence type="ECO:0000313" key="9">
    <source>
        <dbReference type="Proteomes" id="UP001219956"/>
    </source>
</evidence>
<evidence type="ECO:0000256" key="3">
    <source>
        <dbReference type="ARBA" id="ARBA00022475"/>
    </source>
</evidence>
<dbReference type="RefSeq" id="WP_272750977.1">
    <property type="nucleotide sequence ID" value="NZ_JAQQLF010000005.1"/>
</dbReference>
<keyword evidence="4 7" id="KW-0812">Transmembrane</keyword>
<evidence type="ECO:0000256" key="4">
    <source>
        <dbReference type="ARBA" id="ARBA00022692"/>
    </source>
</evidence>
<feature type="transmembrane region" description="Helical" evidence="7">
    <location>
        <begin position="127"/>
        <end position="150"/>
    </location>
</feature>
<keyword evidence="5 7" id="KW-1133">Transmembrane helix</keyword>
<keyword evidence="2" id="KW-0813">Transport</keyword>
<dbReference type="InterPro" id="IPR036259">
    <property type="entry name" value="MFS_trans_sf"/>
</dbReference>
<evidence type="ECO:0000256" key="7">
    <source>
        <dbReference type="SAM" id="Phobius"/>
    </source>
</evidence>
<keyword evidence="9" id="KW-1185">Reference proteome</keyword>
<feature type="transmembrane region" description="Helical" evidence="7">
    <location>
        <begin position="348"/>
        <end position="366"/>
    </location>
</feature>
<feature type="transmembrane region" description="Helical" evidence="7">
    <location>
        <begin position="233"/>
        <end position="251"/>
    </location>
</feature>
<accession>A0ABT5IWM4</accession>
<proteinExistence type="predicted"/>
<evidence type="ECO:0000256" key="5">
    <source>
        <dbReference type="ARBA" id="ARBA00022989"/>
    </source>
</evidence>
<feature type="transmembrane region" description="Helical" evidence="7">
    <location>
        <begin position="263"/>
        <end position="283"/>
    </location>
</feature>
<evidence type="ECO:0000313" key="8">
    <source>
        <dbReference type="EMBL" id="MDC7716583.1"/>
    </source>
</evidence>
<feature type="transmembrane region" description="Helical" evidence="7">
    <location>
        <begin position="69"/>
        <end position="86"/>
    </location>
</feature>
<dbReference type="InterPro" id="IPR050171">
    <property type="entry name" value="MFS_Transporters"/>
</dbReference>
<organism evidence="8 9">
    <name type="scientific">Vogesella aquatica</name>
    <dbReference type="NCBI Taxonomy" id="2984206"/>
    <lineage>
        <taxon>Bacteria</taxon>
        <taxon>Pseudomonadati</taxon>
        <taxon>Pseudomonadota</taxon>
        <taxon>Betaproteobacteria</taxon>
        <taxon>Neisseriales</taxon>
        <taxon>Chromobacteriaceae</taxon>
        <taxon>Vogesella</taxon>
    </lineage>
</organism>
<evidence type="ECO:0000256" key="2">
    <source>
        <dbReference type="ARBA" id="ARBA00022448"/>
    </source>
</evidence>
<keyword evidence="3" id="KW-1003">Cell membrane</keyword>
<evidence type="ECO:0000256" key="6">
    <source>
        <dbReference type="ARBA" id="ARBA00023136"/>
    </source>
</evidence>
<sequence>MNSKLLPLLFFHGLDKLIFFSITPNAPYSALRDRWLSESDLALYFVIQIFCYRLFPLVGGFLADRFDKYCVILFGSVLQAIGFALLCVTTSSIQLLIAGGIVGIGGGILNPAIYASISQFAGTKSEYAFSIHYLLINLGAMLGPMVIWPLFASQSLYLLIFLTVAFGWMAVTTSSEFHAVKLTGTSGLMEPLRDHVFLQVLLVFSGIWACYTMIFSSVPLISSQLGTQFEGNVWLGLNSFTVLCAFIWGALRSKSPQRNINAWNKIFIGLWLTIIGILCAGAATHISTVVLGVVLLSIGELMAIPLLYSFVSNYAPANFKSRYFGFVWVAGAVGEAGAQYILWVVANPRIVCFVSAMFLILLTLSNRSLRRQVQAMV</sequence>
<feature type="transmembrane region" description="Helical" evidence="7">
    <location>
        <begin position="323"/>
        <end position="342"/>
    </location>
</feature>
<comment type="subcellular location">
    <subcellularLocation>
        <location evidence="1">Cell membrane</location>
        <topology evidence="1">Multi-pass membrane protein</topology>
    </subcellularLocation>
</comment>
<keyword evidence="6 7" id="KW-0472">Membrane</keyword>
<reference evidence="8 9" key="1">
    <citation type="submission" date="2023-01" db="EMBL/GenBank/DDBJ databases">
        <title>Novel species of the genus Vogesella isolated from rivers.</title>
        <authorList>
            <person name="Lu H."/>
        </authorList>
    </citation>
    <scope>NUCLEOTIDE SEQUENCE [LARGE SCALE GENOMIC DNA]</scope>
    <source>
        <strain evidence="8 9">DC21W</strain>
    </source>
</reference>
<dbReference type="EMBL" id="JAQQLF010000005">
    <property type="protein sequence ID" value="MDC7716583.1"/>
    <property type="molecule type" value="Genomic_DNA"/>
</dbReference>
<evidence type="ECO:0000256" key="1">
    <source>
        <dbReference type="ARBA" id="ARBA00004651"/>
    </source>
</evidence>
<dbReference type="Pfam" id="PF07690">
    <property type="entry name" value="MFS_1"/>
    <property type="match status" value="1"/>
</dbReference>
<feature type="transmembrane region" description="Helical" evidence="7">
    <location>
        <begin position="41"/>
        <end position="62"/>
    </location>
</feature>
<name>A0ABT5IWM4_9NEIS</name>
<dbReference type="Proteomes" id="UP001219956">
    <property type="component" value="Unassembled WGS sequence"/>
</dbReference>
<protein>
    <submittedName>
        <fullName evidence="8">MFS transporter</fullName>
    </submittedName>
</protein>
<dbReference type="PANTHER" id="PTHR23517:SF3">
    <property type="entry name" value="INTEGRAL MEMBRANE TRANSPORT PROTEIN"/>
    <property type="match status" value="1"/>
</dbReference>
<feature type="transmembrane region" description="Helical" evidence="7">
    <location>
        <begin position="156"/>
        <end position="175"/>
    </location>
</feature>
<dbReference type="PANTHER" id="PTHR23517">
    <property type="entry name" value="RESISTANCE PROTEIN MDTM, PUTATIVE-RELATED-RELATED"/>
    <property type="match status" value="1"/>
</dbReference>
<dbReference type="InterPro" id="IPR011701">
    <property type="entry name" value="MFS"/>
</dbReference>
<gene>
    <name evidence="8" type="ORF">PQU95_05070</name>
</gene>
<dbReference type="SUPFAM" id="SSF103473">
    <property type="entry name" value="MFS general substrate transporter"/>
    <property type="match status" value="1"/>
</dbReference>
<feature type="transmembrane region" description="Helical" evidence="7">
    <location>
        <begin position="289"/>
        <end position="311"/>
    </location>
</feature>
<dbReference type="Gene3D" id="1.20.1250.20">
    <property type="entry name" value="MFS general substrate transporter like domains"/>
    <property type="match status" value="1"/>
</dbReference>
<feature type="transmembrane region" description="Helical" evidence="7">
    <location>
        <begin position="92"/>
        <end position="115"/>
    </location>
</feature>
<feature type="transmembrane region" description="Helical" evidence="7">
    <location>
        <begin position="196"/>
        <end position="221"/>
    </location>
</feature>
<comment type="caution">
    <text evidence="8">The sequence shown here is derived from an EMBL/GenBank/DDBJ whole genome shotgun (WGS) entry which is preliminary data.</text>
</comment>